<dbReference type="AlphaFoldDB" id="A0A8J2I3L2"/>
<feature type="compositionally biased region" description="Polar residues" evidence="2">
    <location>
        <begin position="1"/>
        <end position="14"/>
    </location>
</feature>
<gene>
    <name evidence="3" type="ORF">ALTATR162_LOCUS7068</name>
</gene>
<dbReference type="GeneID" id="67019027"/>
<protein>
    <submittedName>
        <fullName evidence="3">Uncharacterized protein</fullName>
    </submittedName>
</protein>
<proteinExistence type="predicted"/>
<feature type="region of interest" description="Disordered" evidence="2">
    <location>
        <begin position="457"/>
        <end position="476"/>
    </location>
</feature>
<feature type="coiled-coil region" evidence="1">
    <location>
        <begin position="355"/>
        <end position="382"/>
    </location>
</feature>
<organism evidence="3 4">
    <name type="scientific">Alternaria atra</name>
    <dbReference type="NCBI Taxonomy" id="119953"/>
    <lineage>
        <taxon>Eukaryota</taxon>
        <taxon>Fungi</taxon>
        <taxon>Dikarya</taxon>
        <taxon>Ascomycota</taxon>
        <taxon>Pezizomycotina</taxon>
        <taxon>Dothideomycetes</taxon>
        <taxon>Pleosporomycetidae</taxon>
        <taxon>Pleosporales</taxon>
        <taxon>Pleosporineae</taxon>
        <taxon>Pleosporaceae</taxon>
        <taxon>Alternaria</taxon>
        <taxon>Alternaria sect. Ulocladioides</taxon>
    </lineage>
</organism>
<name>A0A8J2I3L2_9PLEO</name>
<dbReference type="RefSeq" id="XP_043170629.1">
    <property type="nucleotide sequence ID" value="XM_043314694.1"/>
</dbReference>
<evidence type="ECO:0000256" key="2">
    <source>
        <dbReference type="SAM" id="MobiDB-lite"/>
    </source>
</evidence>
<feature type="compositionally biased region" description="Basic and acidic residues" evidence="2">
    <location>
        <begin position="106"/>
        <end position="124"/>
    </location>
</feature>
<reference evidence="3" key="1">
    <citation type="submission" date="2021-05" db="EMBL/GenBank/DDBJ databases">
        <authorList>
            <person name="Stam R."/>
        </authorList>
    </citation>
    <scope>NUCLEOTIDE SEQUENCE</scope>
    <source>
        <strain evidence="3">CS162</strain>
    </source>
</reference>
<feature type="region of interest" description="Disordered" evidence="2">
    <location>
        <begin position="1"/>
        <end position="133"/>
    </location>
</feature>
<evidence type="ECO:0000313" key="3">
    <source>
        <dbReference type="EMBL" id="CAG5169697.1"/>
    </source>
</evidence>
<feature type="region of interest" description="Disordered" evidence="2">
    <location>
        <begin position="422"/>
        <end position="448"/>
    </location>
</feature>
<evidence type="ECO:0000256" key="1">
    <source>
        <dbReference type="SAM" id="Coils"/>
    </source>
</evidence>
<comment type="caution">
    <text evidence="3">The sequence shown here is derived from an EMBL/GenBank/DDBJ whole genome shotgun (WGS) entry which is preliminary data.</text>
</comment>
<keyword evidence="4" id="KW-1185">Reference proteome</keyword>
<dbReference type="OrthoDB" id="3796057at2759"/>
<dbReference type="EMBL" id="CAJRGZ010000022">
    <property type="protein sequence ID" value="CAG5169697.1"/>
    <property type="molecule type" value="Genomic_DNA"/>
</dbReference>
<evidence type="ECO:0000313" key="4">
    <source>
        <dbReference type="Proteomes" id="UP000676310"/>
    </source>
</evidence>
<sequence length="526" mass="57226">MSSSADISLPSDPNSPAIARPSTPPAQTPISLDESPVPEYNNSMASPPLTVDSQRPSFSPADCRTLQKILHDVRSPSPLSPTPYFSDKPANRLSLTVTPNGDADEDRVSCEGAELARGDERQDGYEDEDDSMELRDGEDAIEADEENSNTIEDVMNLPDKTVPPVPVHDYSSFYVHDEPLSDGAGELGLRHASIERDLAEQCRQQESAQTVATADCIYDADVPIDGIPDDTPAIDDSHDLMALQEDVCMHPVEEERAVAVATLDSSETYSDQRRASVSSSNVRQASEVSLAASTAFISFPSPACAVIQTPNSKHIGFATSVSTPDTSLDNRLSYFEAQEGESVPPSKQQRNMSSIEKIAKLAREARLEEEEAAEQRKLLELDQFRDIDLAPIETVMEGGPAGDLIMCGTPVKAKDEELFLQRPSDTSDSEIDDWDHTQPSKSSIPSPRRHALLIEQDEENDADVEESDTGSSSERQQLAVFSRQPTFITVIGMLPAGMFWATIAPAIEGSSKAFDMLIEKLTGLNV</sequence>
<dbReference type="Proteomes" id="UP000676310">
    <property type="component" value="Unassembled WGS sequence"/>
</dbReference>
<accession>A0A8J2I3L2</accession>
<feature type="compositionally biased region" description="Acidic residues" evidence="2">
    <location>
        <begin position="457"/>
        <end position="468"/>
    </location>
</feature>
<feature type="compositionally biased region" description="Polar residues" evidence="2">
    <location>
        <begin position="40"/>
        <end position="57"/>
    </location>
</feature>
<keyword evidence="1" id="KW-0175">Coiled coil</keyword>